<evidence type="ECO:0000256" key="3">
    <source>
        <dbReference type="ARBA" id="ARBA00022448"/>
    </source>
</evidence>
<dbReference type="GO" id="GO:0006890">
    <property type="term" value="P:retrograde vesicle-mediated transport, Golgi to endoplasmic reticulum"/>
    <property type="evidence" value="ECO:0007669"/>
    <property type="project" value="TreeGrafter"/>
</dbReference>
<dbReference type="Proteomes" id="UP001295794">
    <property type="component" value="Unassembled WGS sequence"/>
</dbReference>
<dbReference type="GO" id="GO:0005484">
    <property type="term" value="F:SNAP receptor activity"/>
    <property type="evidence" value="ECO:0007669"/>
    <property type="project" value="TreeGrafter"/>
</dbReference>
<dbReference type="EMBL" id="CAVNYO010000401">
    <property type="protein sequence ID" value="CAK5274221.1"/>
    <property type="molecule type" value="Genomic_DNA"/>
</dbReference>
<dbReference type="PANTHER" id="PTHR13050:SF7">
    <property type="entry name" value="VESICLE TRANSPORT PROTEIN USE1"/>
    <property type="match status" value="1"/>
</dbReference>
<dbReference type="PANTHER" id="PTHR13050">
    <property type="entry name" value="USE1-LIKE PROTEIN"/>
    <property type="match status" value="1"/>
</dbReference>
<evidence type="ECO:0000256" key="1">
    <source>
        <dbReference type="ARBA" id="ARBA00004163"/>
    </source>
</evidence>
<feature type="region of interest" description="Disordered" evidence="10">
    <location>
        <begin position="85"/>
        <end position="131"/>
    </location>
</feature>
<feature type="compositionally biased region" description="Low complexity" evidence="10">
    <location>
        <begin position="119"/>
        <end position="131"/>
    </location>
</feature>
<comment type="caution">
    <text evidence="12">The sequence shown here is derived from an EMBL/GenBank/DDBJ whole genome shotgun (WGS) entry which is preliminary data.</text>
</comment>
<comment type="subcellular location">
    <subcellularLocation>
        <location evidence="1">Endoplasmic reticulum membrane</location>
        <topology evidence="1">Single-pass type IV membrane protein</topology>
    </subcellularLocation>
</comment>
<feature type="transmembrane region" description="Helical" evidence="11">
    <location>
        <begin position="245"/>
        <end position="266"/>
    </location>
</feature>
<organism evidence="12 13">
    <name type="scientific">Mycena citricolor</name>
    <dbReference type="NCBI Taxonomy" id="2018698"/>
    <lineage>
        <taxon>Eukaryota</taxon>
        <taxon>Fungi</taxon>
        <taxon>Dikarya</taxon>
        <taxon>Basidiomycota</taxon>
        <taxon>Agaricomycotina</taxon>
        <taxon>Agaricomycetes</taxon>
        <taxon>Agaricomycetidae</taxon>
        <taxon>Agaricales</taxon>
        <taxon>Marasmiineae</taxon>
        <taxon>Mycenaceae</taxon>
        <taxon>Mycena</taxon>
    </lineage>
</organism>
<dbReference type="GO" id="GO:0005789">
    <property type="term" value="C:endoplasmic reticulum membrane"/>
    <property type="evidence" value="ECO:0007669"/>
    <property type="project" value="UniProtKB-SubCell"/>
</dbReference>
<evidence type="ECO:0000313" key="13">
    <source>
        <dbReference type="Proteomes" id="UP001295794"/>
    </source>
</evidence>
<evidence type="ECO:0000256" key="10">
    <source>
        <dbReference type="SAM" id="MobiDB-lite"/>
    </source>
</evidence>
<evidence type="ECO:0000256" key="11">
    <source>
        <dbReference type="SAM" id="Phobius"/>
    </source>
</evidence>
<dbReference type="GO" id="GO:0031201">
    <property type="term" value="C:SNARE complex"/>
    <property type="evidence" value="ECO:0007669"/>
    <property type="project" value="TreeGrafter"/>
</dbReference>
<proteinExistence type="inferred from homology"/>
<evidence type="ECO:0000313" key="12">
    <source>
        <dbReference type="EMBL" id="CAK5274221.1"/>
    </source>
</evidence>
<name>A0AAD2HE05_9AGAR</name>
<comment type="similarity">
    <text evidence="2">Belongs to the USE1 family.</text>
</comment>
<evidence type="ECO:0000256" key="7">
    <source>
        <dbReference type="ARBA" id="ARBA00022927"/>
    </source>
</evidence>
<keyword evidence="6" id="KW-0931">ER-Golgi transport</keyword>
<dbReference type="GO" id="GO:0015031">
    <property type="term" value="P:protein transport"/>
    <property type="evidence" value="ECO:0007669"/>
    <property type="project" value="UniProtKB-KW"/>
</dbReference>
<dbReference type="AlphaFoldDB" id="A0AAD2HE05"/>
<evidence type="ECO:0000256" key="8">
    <source>
        <dbReference type="ARBA" id="ARBA00022989"/>
    </source>
</evidence>
<accession>A0AAD2HE05</accession>
<evidence type="ECO:0000256" key="2">
    <source>
        <dbReference type="ARBA" id="ARBA00007891"/>
    </source>
</evidence>
<evidence type="ECO:0000256" key="5">
    <source>
        <dbReference type="ARBA" id="ARBA00022824"/>
    </source>
</evidence>
<evidence type="ECO:0000256" key="6">
    <source>
        <dbReference type="ARBA" id="ARBA00022892"/>
    </source>
</evidence>
<dbReference type="Pfam" id="PF09753">
    <property type="entry name" value="Use1"/>
    <property type="match status" value="1"/>
</dbReference>
<gene>
    <name evidence="12" type="ORF">MYCIT1_LOCUS21276</name>
</gene>
<keyword evidence="9 11" id="KW-0472">Membrane</keyword>
<protein>
    <recommendedName>
        <fullName evidence="14">Synaptobrevin</fullName>
    </recommendedName>
</protein>
<dbReference type="InterPro" id="IPR019150">
    <property type="entry name" value="Vesicle_transport_protein_Use1"/>
</dbReference>
<feature type="region of interest" description="Disordered" evidence="10">
    <location>
        <begin position="144"/>
        <end position="176"/>
    </location>
</feature>
<feature type="compositionally biased region" description="Pro residues" evidence="10">
    <location>
        <begin position="103"/>
        <end position="118"/>
    </location>
</feature>
<reference evidence="12" key="1">
    <citation type="submission" date="2023-11" db="EMBL/GenBank/DDBJ databases">
        <authorList>
            <person name="De Vega J J."/>
            <person name="De Vega J J."/>
        </authorList>
    </citation>
    <scope>NUCLEOTIDE SEQUENCE</scope>
</reference>
<keyword evidence="8 11" id="KW-1133">Transmembrane helix</keyword>
<keyword evidence="5" id="KW-0256">Endoplasmic reticulum</keyword>
<evidence type="ECO:0000256" key="9">
    <source>
        <dbReference type="ARBA" id="ARBA00023136"/>
    </source>
</evidence>
<keyword evidence="4 11" id="KW-0812">Transmembrane</keyword>
<keyword evidence="13" id="KW-1185">Reference proteome</keyword>
<feature type="compositionally biased region" description="Polar residues" evidence="10">
    <location>
        <begin position="154"/>
        <end position="172"/>
    </location>
</feature>
<sequence>MSLHNEINLKRLLRRLEKSASEAHWSDNSFNAWIEVQGSLQKVKHAKKLLADVELEDFDPTPTSALRYEEWRTRLDRLDALMKTYEQTTTPKSTRPVKLLPKLPLPADPLPTEPPPGPSEGSPTLDSASASLSTATVLDNLLDSARDVPPPAYTPSTLSSQKPTKSTASSTALEAGTTARQRAMGEQMAMMAEQLKRNAVHFSDLLEKDKLAMEEVDSKLEGNFGYMQKTRIMTRDLRGKTGSTFWLTMVSIIVVLLAFVFMIPFIRFSGR</sequence>
<evidence type="ECO:0008006" key="14">
    <source>
        <dbReference type="Google" id="ProtNLM"/>
    </source>
</evidence>
<keyword evidence="3" id="KW-0813">Transport</keyword>
<keyword evidence="7" id="KW-0653">Protein transport</keyword>
<evidence type="ECO:0000256" key="4">
    <source>
        <dbReference type="ARBA" id="ARBA00022692"/>
    </source>
</evidence>